<dbReference type="CDD" id="cd02042">
    <property type="entry name" value="ParAB_family"/>
    <property type="match status" value="1"/>
</dbReference>
<evidence type="ECO:0000256" key="1">
    <source>
        <dbReference type="SAM" id="MobiDB-lite"/>
    </source>
</evidence>
<evidence type="ECO:0000313" key="3">
    <source>
        <dbReference type="EMBL" id="MPM11487.1"/>
    </source>
</evidence>
<name>A0A644X6A9_9ZZZZ</name>
<dbReference type="PANTHER" id="PTHR13696">
    <property type="entry name" value="P-LOOP CONTAINING NUCLEOSIDE TRIPHOSPHATE HYDROLASE"/>
    <property type="match status" value="1"/>
</dbReference>
<dbReference type="Pfam" id="PF13614">
    <property type="entry name" value="AAA_31"/>
    <property type="match status" value="1"/>
</dbReference>
<gene>
    <name evidence="3" type="ORF">SDC9_57833</name>
</gene>
<sequence length="481" mass="53647">MSCARKESPFLKASLKVAAAGWHITTIRKKGDVCVVTQSPFSFLRKIAAVLFGSGTPELTEQCLSEEPEKEVRKETPEPSPESGPETAGETDKEEDEIITGEVPPEYADETILQLNDEPERGMTGETIPASFPEPWDEAAAEHADQEEDIPAEAVIVIPAAEPSGEESIVPPFREGTKTRILSVMNYKGGVGKTTVTANLAAALAKRGKRVLAIDLDPQSSLSFSFFHVDEWKQKFAETKTIKNWYDAFIDKDFNWNLERLVVDPKLQIRGSGKLHLICSHLALINIEIELSSKLSGSTERELRNNFLRVHSRLAQGLKSLDGRYDVVLIDCPPSFNIVTKTAVAASDYLLVPTIPDYLSTLGIDYLNNKVESLVETYNRYVDICEDHEFNHISPVVLGVLFTMIQLSAGIPIRAQQPFIRDVRKREYPVFETMLRENRTMYSNISATPLPVILRRGAGQTQQNVISELEDLASEVLERMK</sequence>
<feature type="region of interest" description="Disordered" evidence="1">
    <location>
        <begin position="60"/>
        <end position="109"/>
    </location>
</feature>
<dbReference type="SUPFAM" id="SSF52540">
    <property type="entry name" value="P-loop containing nucleoside triphosphate hydrolases"/>
    <property type="match status" value="1"/>
</dbReference>
<dbReference type="InterPro" id="IPR027417">
    <property type="entry name" value="P-loop_NTPase"/>
</dbReference>
<feature type="domain" description="AAA" evidence="2">
    <location>
        <begin position="180"/>
        <end position="383"/>
    </location>
</feature>
<dbReference type="EMBL" id="VSSQ01001836">
    <property type="protein sequence ID" value="MPM11487.1"/>
    <property type="molecule type" value="Genomic_DNA"/>
</dbReference>
<evidence type="ECO:0000259" key="2">
    <source>
        <dbReference type="Pfam" id="PF13614"/>
    </source>
</evidence>
<protein>
    <submittedName>
        <fullName evidence="3">Iron-sulfur cluster carrier protein</fullName>
    </submittedName>
</protein>
<reference evidence="3" key="1">
    <citation type="submission" date="2019-08" db="EMBL/GenBank/DDBJ databases">
        <authorList>
            <person name="Kucharzyk K."/>
            <person name="Murdoch R.W."/>
            <person name="Higgins S."/>
            <person name="Loffler F."/>
        </authorList>
    </citation>
    <scope>NUCLEOTIDE SEQUENCE</scope>
</reference>
<dbReference type="InterPro" id="IPR050678">
    <property type="entry name" value="DNA_Partitioning_ATPase"/>
</dbReference>
<comment type="caution">
    <text evidence="3">The sequence shown here is derived from an EMBL/GenBank/DDBJ whole genome shotgun (WGS) entry which is preliminary data.</text>
</comment>
<organism evidence="3">
    <name type="scientific">bioreactor metagenome</name>
    <dbReference type="NCBI Taxonomy" id="1076179"/>
    <lineage>
        <taxon>unclassified sequences</taxon>
        <taxon>metagenomes</taxon>
        <taxon>ecological metagenomes</taxon>
    </lineage>
</organism>
<dbReference type="AlphaFoldDB" id="A0A644X6A9"/>
<proteinExistence type="predicted"/>
<dbReference type="Gene3D" id="3.40.50.300">
    <property type="entry name" value="P-loop containing nucleotide triphosphate hydrolases"/>
    <property type="match status" value="1"/>
</dbReference>
<dbReference type="PANTHER" id="PTHR13696:SF99">
    <property type="entry name" value="COBYRINIC ACID AC-DIAMIDE SYNTHASE"/>
    <property type="match status" value="1"/>
</dbReference>
<dbReference type="InterPro" id="IPR025669">
    <property type="entry name" value="AAA_dom"/>
</dbReference>
<accession>A0A644X6A9</accession>